<dbReference type="Proteomes" id="UP000311382">
    <property type="component" value="Unassembled WGS sequence"/>
</dbReference>
<evidence type="ECO:0000313" key="2">
    <source>
        <dbReference type="EMBL" id="TNY17746.1"/>
    </source>
</evidence>
<feature type="region of interest" description="Disordered" evidence="1">
    <location>
        <begin position="301"/>
        <end position="320"/>
    </location>
</feature>
<feature type="region of interest" description="Disordered" evidence="1">
    <location>
        <begin position="19"/>
        <end position="52"/>
    </location>
</feature>
<proteinExistence type="predicted"/>
<protein>
    <submittedName>
        <fullName evidence="2">Uncharacterized protein</fullName>
    </submittedName>
</protein>
<comment type="caution">
    <text evidence="2">The sequence shown here is derived from an EMBL/GenBank/DDBJ whole genome shotgun (WGS) entry which is preliminary data.</text>
</comment>
<name>A0A5C5FNF6_9BASI</name>
<accession>A0A5C5FNF6</accession>
<evidence type="ECO:0000313" key="3">
    <source>
        <dbReference type="Proteomes" id="UP000311382"/>
    </source>
</evidence>
<evidence type="ECO:0000256" key="1">
    <source>
        <dbReference type="SAM" id="MobiDB-lite"/>
    </source>
</evidence>
<keyword evidence="3" id="KW-1185">Reference proteome</keyword>
<dbReference type="EMBL" id="SOZI01000178">
    <property type="protein sequence ID" value="TNY17746.1"/>
    <property type="molecule type" value="Genomic_DNA"/>
</dbReference>
<reference evidence="2 3" key="1">
    <citation type="submission" date="2019-03" db="EMBL/GenBank/DDBJ databases">
        <title>Rhodosporidium diobovatum UCD-FST 08-225 genome sequencing, assembly, and annotation.</title>
        <authorList>
            <person name="Fakankun I.U."/>
            <person name="Fristensky B."/>
            <person name="Levin D.B."/>
        </authorList>
    </citation>
    <scope>NUCLEOTIDE SEQUENCE [LARGE SCALE GENOMIC DNA]</scope>
    <source>
        <strain evidence="2 3">UCD-FST 08-225</strain>
    </source>
</reference>
<dbReference type="AlphaFoldDB" id="A0A5C5FNF6"/>
<gene>
    <name evidence="2" type="ORF">DMC30DRAFT_419482</name>
</gene>
<sequence length="320" mass="35326">MALLRRGGWNALAQLPPTLQPGATLRHPNDSQGHFHHQAVQHSTPAEPQVDTEEQRIVQLTEQKLPELGLSDFSDSLRHPILTTLRDLGVLDFVARFVDFFIARLLVPRCRTGQRASLSRRVLPHSGHPSVGTLEHPFYFVAPGYGVTVENVGGQWVAPPAQDRPLPVLAAPILVMCEKKDAHPAPQHDARTWWSGGMNDAGRHGVIDTRSRVYVSDNDRVALVGPHASHRTLRRNEIEPYVVWTPASTAVPNPSHPLPRSVRYALTVGHPNGATTHAVVDFDAPLGAFVRVAQTQAWYETQRPLEPGTRDGPLARPVLR</sequence>
<organism evidence="2 3">
    <name type="scientific">Rhodotorula diobovata</name>
    <dbReference type="NCBI Taxonomy" id="5288"/>
    <lineage>
        <taxon>Eukaryota</taxon>
        <taxon>Fungi</taxon>
        <taxon>Dikarya</taxon>
        <taxon>Basidiomycota</taxon>
        <taxon>Pucciniomycotina</taxon>
        <taxon>Microbotryomycetes</taxon>
        <taxon>Sporidiobolales</taxon>
        <taxon>Sporidiobolaceae</taxon>
        <taxon>Rhodotorula</taxon>
    </lineage>
</organism>